<feature type="transmembrane region" description="Helical" evidence="1">
    <location>
        <begin position="150"/>
        <end position="172"/>
    </location>
</feature>
<accession>A0AAW9QFD3</accession>
<feature type="transmembrane region" description="Helical" evidence="1">
    <location>
        <begin position="81"/>
        <end position="101"/>
    </location>
</feature>
<name>A0AAW9QFD3_9CHRO</name>
<feature type="transmembrane region" description="Helical" evidence="1">
    <location>
        <begin position="20"/>
        <end position="38"/>
    </location>
</feature>
<dbReference type="RefSeq" id="WP_332863926.1">
    <property type="nucleotide sequence ID" value="NZ_JBAFSM010000006.1"/>
</dbReference>
<evidence type="ECO:0000313" key="2">
    <source>
        <dbReference type="EMBL" id="MEG3436470.1"/>
    </source>
</evidence>
<dbReference type="Proteomes" id="UP001328733">
    <property type="component" value="Unassembled WGS sequence"/>
</dbReference>
<proteinExistence type="predicted"/>
<dbReference type="AlphaFoldDB" id="A0AAW9QFD3"/>
<gene>
    <name evidence="2" type="ORF">V0288_05005</name>
</gene>
<keyword evidence="1" id="KW-0472">Membrane</keyword>
<evidence type="ECO:0000313" key="3">
    <source>
        <dbReference type="Proteomes" id="UP001328733"/>
    </source>
</evidence>
<reference evidence="2 3" key="1">
    <citation type="submission" date="2024-01" db="EMBL/GenBank/DDBJ databases">
        <title>Genomic insights into the taxonomy and metabolism of the cyanobacterium Pannus brasiliensis CCIBt3594.</title>
        <authorList>
            <person name="Machado M."/>
            <person name="Botero N.B."/>
            <person name="Andreote A.P.D."/>
            <person name="Feitosa A.M.T."/>
            <person name="Popin R."/>
            <person name="Sivonen K."/>
            <person name="Fiore M.F."/>
        </authorList>
    </citation>
    <scope>NUCLEOTIDE SEQUENCE [LARGE SCALE GENOMIC DNA]</scope>
    <source>
        <strain evidence="2 3">CCIBt3594</strain>
    </source>
</reference>
<protein>
    <submittedName>
        <fullName evidence="2">Uncharacterized protein</fullName>
    </submittedName>
</protein>
<dbReference type="EMBL" id="JBAFSM010000006">
    <property type="protein sequence ID" value="MEG3436470.1"/>
    <property type="molecule type" value="Genomic_DNA"/>
</dbReference>
<keyword evidence="1" id="KW-0812">Transmembrane</keyword>
<organism evidence="2 3">
    <name type="scientific">Pannus brasiliensis CCIBt3594</name>
    <dbReference type="NCBI Taxonomy" id="1427578"/>
    <lineage>
        <taxon>Bacteria</taxon>
        <taxon>Bacillati</taxon>
        <taxon>Cyanobacteriota</taxon>
        <taxon>Cyanophyceae</taxon>
        <taxon>Oscillatoriophycideae</taxon>
        <taxon>Chroococcales</taxon>
        <taxon>Microcystaceae</taxon>
        <taxon>Pannus</taxon>
    </lineage>
</organism>
<keyword evidence="1" id="KW-1133">Transmembrane helix</keyword>
<feature type="transmembrane region" description="Helical" evidence="1">
    <location>
        <begin position="193"/>
        <end position="212"/>
    </location>
</feature>
<keyword evidence="3" id="KW-1185">Reference proteome</keyword>
<sequence length="219" mass="24937">MLDSLGCEQSIFPLSLLYSWPLSSLLGVIFIKAIWLAKIGIDRGLSPVRLFIAMFLGNIVSTVIAWLLVMKVADPKMDSVIMVGFVAYISIPPAIRLSLLFNRKIKKRKINPVFWVLLVTLLFWVSIFFSDITMLRLRSLGLNDTGFFTHWITILTYTYCALAVSFFLTAVWEELVVSAILKQSFLPEISRMNLYIMLGMWLSFAYLVWAAVGACVYDR</sequence>
<feature type="transmembrane region" description="Helical" evidence="1">
    <location>
        <begin position="113"/>
        <end position="130"/>
    </location>
</feature>
<feature type="transmembrane region" description="Helical" evidence="1">
    <location>
        <begin position="50"/>
        <end position="69"/>
    </location>
</feature>
<comment type="caution">
    <text evidence="2">The sequence shown here is derived from an EMBL/GenBank/DDBJ whole genome shotgun (WGS) entry which is preliminary data.</text>
</comment>
<evidence type="ECO:0000256" key="1">
    <source>
        <dbReference type="SAM" id="Phobius"/>
    </source>
</evidence>